<dbReference type="EC" id="5.4.99.9" evidence="7"/>
<reference evidence="7 8" key="1">
    <citation type="submission" date="2020-04" db="EMBL/GenBank/DDBJ databases">
        <title>Massilia sp. RP-1-19 isolated from soil.</title>
        <authorList>
            <person name="Dahal R.H."/>
        </authorList>
    </citation>
    <scope>NUCLEOTIDE SEQUENCE [LARGE SCALE GENOMIC DNA]</scope>
    <source>
        <strain evidence="7 8">RP-1-19</strain>
    </source>
</reference>
<dbReference type="Gene3D" id="3.40.50.720">
    <property type="entry name" value="NAD(P)-binding Rossmann-like Domain"/>
    <property type="match status" value="3"/>
</dbReference>
<dbReference type="GO" id="GO:0008767">
    <property type="term" value="F:UDP-galactopyranose mutase activity"/>
    <property type="evidence" value="ECO:0007669"/>
    <property type="project" value="UniProtKB-EC"/>
</dbReference>
<dbReference type="SUPFAM" id="SSF51971">
    <property type="entry name" value="Nucleotide-binding domain"/>
    <property type="match status" value="1"/>
</dbReference>
<evidence type="ECO:0000256" key="5">
    <source>
        <dbReference type="ARBA" id="ARBA00023235"/>
    </source>
</evidence>
<evidence type="ECO:0000256" key="2">
    <source>
        <dbReference type="ARBA" id="ARBA00009321"/>
    </source>
</evidence>
<proteinExistence type="inferred from homology"/>
<dbReference type="PANTHER" id="PTHR21197">
    <property type="entry name" value="UDP-GALACTOPYRANOSE MUTASE"/>
    <property type="match status" value="1"/>
</dbReference>
<gene>
    <name evidence="7" type="primary">glf</name>
    <name evidence="7" type="ORF">HHL21_02005</name>
</gene>
<dbReference type="InterPro" id="IPR015899">
    <property type="entry name" value="UDP-GalPyranose_mutase_C"/>
</dbReference>
<keyword evidence="5 7" id="KW-0413">Isomerase</keyword>
<keyword evidence="3" id="KW-0285">Flavoprotein</keyword>
<keyword evidence="8" id="KW-1185">Reference proteome</keyword>
<dbReference type="InterPro" id="IPR004379">
    <property type="entry name" value="UDP-GALP_mutase"/>
</dbReference>
<feature type="domain" description="UDP-galactopyranose mutase C-terminal" evidence="6">
    <location>
        <begin position="149"/>
        <end position="348"/>
    </location>
</feature>
<dbReference type="Pfam" id="PF03275">
    <property type="entry name" value="GLF"/>
    <property type="match status" value="1"/>
</dbReference>
<dbReference type="PANTHER" id="PTHR21197:SF0">
    <property type="entry name" value="UDP-GALACTOPYRANOSE MUTASE"/>
    <property type="match status" value="1"/>
</dbReference>
<name>A0A848HF57_9BURK</name>
<evidence type="ECO:0000313" key="7">
    <source>
        <dbReference type="EMBL" id="NML59874.1"/>
    </source>
</evidence>
<dbReference type="Pfam" id="PF13450">
    <property type="entry name" value="NAD_binding_8"/>
    <property type="match status" value="1"/>
</dbReference>
<dbReference type="AlphaFoldDB" id="A0A848HF57"/>
<protein>
    <submittedName>
        <fullName evidence="7">UDP-galactopyranose mutase</fullName>
        <ecNumber evidence="7">5.4.99.9</ecNumber>
    </submittedName>
</protein>
<evidence type="ECO:0000256" key="3">
    <source>
        <dbReference type="ARBA" id="ARBA00022630"/>
    </source>
</evidence>
<comment type="caution">
    <text evidence="7">The sequence shown here is derived from an EMBL/GenBank/DDBJ whole genome shotgun (WGS) entry which is preliminary data.</text>
</comment>
<dbReference type="NCBIfam" id="TIGR00031">
    <property type="entry name" value="UDP-GALP_mutase"/>
    <property type="match status" value="1"/>
</dbReference>
<comment type="similarity">
    <text evidence="2">Belongs to the UDP-galactopyranose/dTDP-fucopyranose mutase family.</text>
</comment>
<comment type="cofactor">
    <cofactor evidence="1">
        <name>FAD</name>
        <dbReference type="ChEBI" id="CHEBI:57692"/>
    </cofactor>
</comment>
<evidence type="ECO:0000313" key="8">
    <source>
        <dbReference type="Proteomes" id="UP000583752"/>
    </source>
</evidence>
<sequence length="384" mass="44019">MKTNIAIVGAGFSGAVIANQLAHAGYTVEVFEARPHIAGNCHSERDADTGVMLHVYGPHIFHTDNERAWAFVNRYSEFKPYVNRVKAITNGKVFTLPINLLTINQFFGKTFRPAEAQAFLQELGDKSIENPTTFEEQALRFVGRDLYEAFFKTYTVKQWGLDPSELPASILKRLPVRFNYDDNYFSHKYQGMPADGYTALVAKILDVPGVTVHLNTRFDPALKGDYAHVFYSGPIDAWFRHAEGHLPYRTLDFEVFRDTGDYQGNAVINYCDNQQAYTRITEHKHFSPWETHEKTICYKEYSRQCEEQDIPYYPIRMARDKEQLERYISLAQNEHNVTFVGRLGTYRYLDMDVTINEALITADKFLECAPDKAAMPAFVINPLG</sequence>
<dbReference type="EMBL" id="JABBGG010000001">
    <property type="protein sequence ID" value="NML59874.1"/>
    <property type="molecule type" value="Genomic_DNA"/>
</dbReference>
<evidence type="ECO:0000256" key="1">
    <source>
        <dbReference type="ARBA" id="ARBA00001974"/>
    </source>
</evidence>
<evidence type="ECO:0000256" key="4">
    <source>
        <dbReference type="ARBA" id="ARBA00022827"/>
    </source>
</evidence>
<accession>A0A848HF57</accession>
<organism evidence="7 8">
    <name type="scientific">Massilia polaris</name>
    <dbReference type="NCBI Taxonomy" id="2728846"/>
    <lineage>
        <taxon>Bacteria</taxon>
        <taxon>Pseudomonadati</taxon>
        <taxon>Pseudomonadota</taxon>
        <taxon>Betaproteobacteria</taxon>
        <taxon>Burkholderiales</taxon>
        <taxon>Oxalobacteraceae</taxon>
        <taxon>Telluria group</taxon>
        <taxon>Massilia</taxon>
    </lineage>
</organism>
<keyword evidence="4" id="KW-0274">FAD</keyword>
<dbReference type="SUPFAM" id="SSF54373">
    <property type="entry name" value="FAD-linked reductases, C-terminal domain"/>
    <property type="match status" value="1"/>
</dbReference>
<dbReference type="Proteomes" id="UP000583752">
    <property type="component" value="Unassembled WGS sequence"/>
</dbReference>
<dbReference type="GO" id="GO:0005829">
    <property type="term" value="C:cytosol"/>
    <property type="evidence" value="ECO:0007669"/>
    <property type="project" value="TreeGrafter"/>
</dbReference>
<evidence type="ECO:0000259" key="6">
    <source>
        <dbReference type="Pfam" id="PF03275"/>
    </source>
</evidence>
<dbReference type="RefSeq" id="WP_169463564.1">
    <property type="nucleotide sequence ID" value="NZ_JABBGG010000001.1"/>
</dbReference>
<dbReference type="GO" id="GO:0050660">
    <property type="term" value="F:flavin adenine dinucleotide binding"/>
    <property type="evidence" value="ECO:0007669"/>
    <property type="project" value="TreeGrafter"/>
</dbReference>